<feature type="signal peptide" evidence="1">
    <location>
        <begin position="1"/>
        <end position="19"/>
    </location>
</feature>
<feature type="chain" id="PRO_5037620971" evidence="1">
    <location>
        <begin position="20"/>
        <end position="181"/>
    </location>
</feature>
<reference evidence="2" key="1">
    <citation type="submission" date="2021-03" db="EMBL/GenBank/DDBJ databases">
        <title>Sagittula salina sp. nov. strain M10.9X isolated from the marine waste.</title>
        <authorList>
            <person name="Satari L."/>
            <person name="Molina-Menor E."/>
            <person name="Vidal-Verdu A."/>
            <person name="Pascual J."/>
            <person name="Pereto J."/>
            <person name="Porcar M."/>
        </authorList>
    </citation>
    <scope>NUCLEOTIDE SEQUENCE</scope>
    <source>
        <strain evidence="2">M10.9X</strain>
    </source>
</reference>
<sequence length="181" mass="19237">MKTLTLAALLAGTACAALAQDAEPSERTLVTGEMLQEIVAEAPYECANYDMDSDSCEAVTQLTFDGDMVAGTARSLFADDVEGTVMGTGTLEGDRICMAPDDITMQLQSPDSTMNEMVQNQFMAAIEALGTLCTTYYALEDGGYVSVTTQADGTPIPDGEEGVQFFGQEKSLRAVPEEIET</sequence>
<gene>
    <name evidence="2" type="ORF">J5474_15155</name>
</gene>
<organism evidence="2 3">
    <name type="scientific">Sagittula salina</name>
    <dbReference type="NCBI Taxonomy" id="2820268"/>
    <lineage>
        <taxon>Bacteria</taxon>
        <taxon>Pseudomonadati</taxon>
        <taxon>Pseudomonadota</taxon>
        <taxon>Alphaproteobacteria</taxon>
        <taxon>Rhodobacterales</taxon>
        <taxon>Roseobacteraceae</taxon>
        <taxon>Sagittula</taxon>
    </lineage>
</organism>
<name>A0A940MLR2_9RHOB</name>
<evidence type="ECO:0000313" key="2">
    <source>
        <dbReference type="EMBL" id="MBP0483821.1"/>
    </source>
</evidence>
<protein>
    <submittedName>
        <fullName evidence="2">Uncharacterized protein</fullName>
    </submittedName>
</protein>
<comment type="caution">
    <text evidence="2">The sequence shown here is derived from an EMBL/GenBank/DDBJ whole genome shotgun (WGS) entry which is preliminary data.</text>
</comment>
<dbReference type="Proteomes" id="UP000675940">
    <property type="component" value="Unassembled WGS sequence"/>
</dbReference>
<dbReference type="PROSITE" id="PS51257">
    <property type="entry name" value="PROKAR_LIPOPROTEIN"/>
    <property type="match status" value="1"/>
</dbReference>
<evidence type="ECO:0000313" key="3">
    <source>
        <dbReference type="Proteomes" id="UP000675940"/>
    </source>
</evidence>
<dbReference type="EMBL" id="JAGISH010000008">
    <property type="protein sequence ID" value="MBP0483821.1"/>
    <property type="molecule type" value="Genomic_DNA"/>
</dbReference>
<dbReference type="AlphaFoldDB" id="A0A940MLR2"/>
<accession>A0A940MLR2</accession>
<keyword evidence="1" id="KW-0732">Signal</keyword>
<proteinExistence type="predicted"/>
<dbReference type="RefSeq" id="WP_209361760.1">
    <property type="nucleotide sequence ID" value="NZ_JAGISH010000008.1"/>
</dbReference>
<evidence type="ECO:0000256" key="1">
    <source>
        <dbReference type="SAM" id="SignalP"/>
    </source>
</evidence>
<keyword evidence="3" id="KW-1185">Reference proteome</keyword>